<accession>A0ABQ8XPV1</accession>
<reference evidence="1" key="1">
    <citation type="submission" date="2022-08" db="EMBL/GenBank/DDBJ databases">
        <title>Novel sulfate-reducing endosymbionts in the free-living metamonad Anaeramoeba.</title>
        <authorList>
            <person name="Jerlstrom-Hultqvist J."/>
            <person name="Cepicka I."/>
            <person name="Gallot-Lavallee L."/>
            <person name="Salas-Leiva D."/>
            <person name="Curtis B.A."/>
            <person name="Zahonova K."/>
            <person name="Pipaliya S."/>
            <person name="Dacks J."/>
            <person name="Roger A.J."/>
        </authorList>
    </citation>
    <scope>NUCLEOTIDE SEQUENCE</scope>
    <source>
        <strain evidence="1">Schooner1</strain>
    </source>
</reference>
<organism evidence="1 2">
    <name type="scientific">Anaeramoeba flamelloides</name>
    <dbReference type="NCBI Taxonomy" id="1746091"/>
    <lineage>
        <taxon>Eukaryota</taxon>
        <taxon>Metamonada</taxon>
        <taxon>Anaeramoebidae</taxon>
        <taxon>Anaeramoeba</taxon>
    </lineage>
</organism>
<comment type="caution">
    <text evidence="1">The sequence shown here is derived from an EMBL/GenBank/DDBJ whole genome shotgun (WGS) entry which is preliminary data.</text>
</comment>
<evidence type="ECO:0000313" key="2">
    <source>
        <dbReference type="Proteomes" id="UP001150062"/>
    </source>
</evidence>
<keyword evidence="2" id="KW-1185">Reference proteome</keyword>
<protein>
    <submittedName>
        <fullName evidence="1">Uncharacterized protein</fullName>
    </submittedName>
</protein>
<proteinExistence type="predicted"/>
<evidence type="ECO:0000313" key="1">
    <source>
        <dbReference type="EMBL" id="KAJ6234140.1"/>
    </source>
</evidence>
<sequence>MPKIIYFVLEMDSSVPKTTQQSTFLKSMAGNSKAPKKKKNQTKGWGTIDEAKAMTTFVEIAFNSGENGMQMETRS</sequence>
<gene>
    <name evidence="1" type="ORF">M0813_00775</name>
</gene>
<name>A0ABQ8XPV1_9EUKA</name>
<dbReference type="Proteomes" id="UP001150062">
    <property type="component" value="Unassembled WGS sequence"/>
</dbReference>
<dbReference type="EMBL" id="JAOAOG010000272">
    <property type="protein sequence ID" value="KAJ6234140.1"/>
    <property type="molecule type" value="Genomic_DNA"/>
</dbReference>